<dbReference type="NCBIfam" id="TIGR01393">
    <property type="entry name" value="lepA"/>
    <property type="match status" value="1"/>
</dbReference>
<dbReference type="Pfam" id="PF03144">
    <property type="entry name" value="GTP_EFTU_D2"/>
    <property type="match status" value="1"/>
</dbReference>
<dbReference type="Pfam" id="PF00009">
    <property type="entry name" value="GTP_EFTU"/>
    <property type="match status" value="1"/>
</dbReference>
<dbReference type="SUPFAM" id="SSF54980">
    <property type="entry name" value="EF-G C-terminal domain-like"/>
    <property type="match status" value="2"/>
</dbReference>
<dbReference type="GO" id="GO:0005886">
    <property type="term" value="C:plasma membrane"/>
    <property type="evidence" value="ECO:0007669"/>
    <property type="project" value="UniProtKB-SubCell"/>
</dbReference>
<evidence type="ECO:0000256" key="1">
    <source>
        <dbReference type="ARBA" id="ARBA00005454"/>
    </source>
</evidence>
<dbReference type="InterPro" id="IPR009000">
    <property type="entry name" value="Transl_B-barrel_sf"/>
</dbReference>
<comment type="caution">
    <text evidence="8">The sequence shown here is derived from an EMBL/GenBank/DDBJ whole genome shotgun (WGS) entry which is preliminary data.</text>
</comment>
<accession>A0A2M6WWL0</accession>
<dbReference type="Pfam" id="PF06421">
    <property type="entry name" value="LepA_C"/>
    <property type="match status" value="1"/>
</dbReference>
<comment type="subcellular location">
    <subcellularLocation>
        <location evidence="6">Cell membrane</location>
        <topology evidence="6">Peripheral membrane protein</topology>
        <orientation evidence="6">Cytoplasmic side</orientation>
    </subcellularLocation>
</comment>
<keyword evidence="2 6" id="KW-0547">Nucleotide-binding</keyword>
<protein>
    <recommendedName>
        <fullName evidence="6">Elongation factor 4</fullName>
        <shortName evidence="6">EF-4</shortName>
        <ecNumber evidence="6">3.6.5.n1</ecNumber>
    </recommendedName>
    <alternativeName>
        <fullName evidence="6">Ribosomal back-translocase LepA</fullName>
    </alternativeName>
</protein>
<evidence type="ECO:0000313" key="8">
    <source>
        <dbReference type="EMBL" id="PIT97177.1"/>
    </source>
</evidence>
<dbReference type="InterPro" id="IPR013842">
    <property type="entry name" value="LepA_CTD"/>
</dbReference>
<dbReference type="PROSITE" id="PS00301">
    <property type="entry name" value="G_TR_1"/>
    <property type="match status" value="1"/>
</dbReference>
<evidence type="ECO:0000313" key="9">
    <source>
        <dbReference type="Proteomes" id="UP000228596"/>
    </source>
</evidence>
<keyword evidence="5 6" id="KW-0342">GTP-binding</keyword>
<comment type="similarity">
    <text evidence="1 6">Belongs to the TRAFAC class translation factor GTPase superfamily. Classic translation factor GTPase family. LepA subfamily.</text>
</comment>
<evidence type="ECO:0000256" key="4">
    <source>
        <dbReference type="ARBA" id="ARBA00022917"/>
    </source>
</evidence>
<evidence type="ECO:0000256" key="6">
    <source>
        <dbReference type="HAMAP-Rule" id="MF_00071"/>
    </source>
</evidence>
<dbReference type="FunFam" id="3.40.50.300:FF:000078">
    <property type="entry name" value="Elongation factor 4"/>
    <property type="match status" value="1"/>
</dbReference>
<dbReference type="InterPro" id="IPR000795">
    <property type="entry name" value="T_Tr_GTP-bd_dom"/>
</dbReference>
<gene>
    <name evidence="6 8" type="primary">lepA</name>
    <name evidence="8" type="ORF">COT77_02815</name>
</gene>
<dbReference type="EC" id="3.6.5.n1" evidence="6"/>
<evidence type="ECO:0000256" key="5">
    <source>
        <dbReference type="ARBA" id="ARBA00023134"/>
    </source>
</evidence>
<dbReference type="Gene3D" id="2.40.30.10">
    <property type="entry name" value="Translation factors"/>
    <property type="match status" value="1"/>
</dbReference>
<dbReference type="InterPro" id="IPR035654">
    <property type="entry name" value="LepA_IV"/>
</dbReference>
<dbReference type="GO" id="GO:0043022">
    <property type="term" value="F:ribosome binding"/>
    <property type="evidence" value="ECO:0007669"/>
    <property type="project" value="UniProtKB-UniRule"/>
</dbReference>
<dbReference type="SUPFAM" id="SSF52540">
    <property type="entry name" value="P-loop containing nucleoside triphosphate hydrolases"/>
    <property type="match status" value="1"/>
</dbReference>
<feature type="domain" description="Tr-type G" evidence="7">
    <location>
        <begin position="4"/>
        <end position="185"/>
    </location>
</feature>
<dbReference type="Gene3D" id="3.40.50.300">
    <property type="entry name" value="P-loop containing nucleotide triphosphate hydrolases"/>
    <property type="match status" value="1"/>
</dbReference>
<dbReference type="PANTHER" id="PTHR43512:SF4">
    <property type="entry name" value="TRANSLATION FACTOR GUF1 HOMOLOG, CHLOROPLASTIC"/>
    <property type="match status" value="1"/>
</dbReference>
<keyword evidence="8" id="KW-0251">Elongation factor</keyword>
<dbReference type="InterPro" id="IPR027417">
    <property type="entry name" value="P-loop_NTPase"/>
</dbReference>
<keyword evidence="6" id="KW-1003">Cell membrane</keyword>
<dbReference type="SMART" id="SM00838">
    <property type="entry name" value="EFG_C"/>
    <property type="match status" value="1"/>
</dbReference>
<dbReference type="Proteomes" id="UP000228596">
    <property type="component" value="Unassembled WGS sequence"/>
</dbReference>
<dbReference type="Gene3D" id="3.30.70.870">
    <property type="entry name" value="Elongation Factor G (Translational Gtpase), domain 3"/>
    <property type="match status" value="1"/>
</dbReference>
<dbReference type="InterPro" id="IPR004161">
    <property type="entry name" value="EFTu-like_2"/>
</dbReference>
<comment type="function">
    <text evidence="6">Required for accurate and efficient protein synthesis under certain stress conditions. May act as a fidelity factor of the translation reaction, by catalyzing a one-codon backward translocation of tRNAs on improperly translocated ribosomes. Back-translocation proceeds from a post-translocation (POST) complex to a pre-translocation (PRE) complex, thus giving elongation factor G a second chance to translocate the tRNAs correctly. Binds to ribosomes in a GTP-dependent manner.</text>
</comment>
<dbReference type="Gene3D" id="3.30.70.2570">
    <property type="entry name" value="Elongation factor 4, C-terminal domain"/>
    <property type="match status" value="1"/>
</dbReference>
<keyword evidence="6" id="KW-0472">Membrane</keyword>
<dbReference type="Gene3D" id="3.30.70.240">
    <property type="match status" value="1"/>
</dbReference>
<reference evidence="9" key="1">
    <citation type="submission" date="2017-09" db="EMBL/GenBank/DDBJ databases">
        <title>Depth-based differentiation of microbial function through sediment-hosted aquifers and enrichment of novel symbionts in the deep terrestrial subsurface.</title>
        <authorList>
            <person name="Probst A.J."/>
            <person name="Ladd B."/>
            <person name="Jarett J.K."/>
            <person name="Geller-Mcgrath D.E."/>
            <person name="Sieber C.M.K."/>
            <person name="Emerson J.B."/>
            <person name="Anantharaman K."/>
            <person name="Thomas B.C."/>
            <person name="Malmstrom R."/>
            <person name="Stieglmeier M."/>
            <person name="Klingl A."/>
            <person name="Woyke T."/>
            <person name="Ryan C.M."/>
            <person name="Banfield J.F."/>
        </authorList>
    </citation>
    <scope>NUCLEOTIDE SEQUENCE [LARGE SCALE GENOMIC DNA]</scope>
</reference>
<dbReference type="GO" id="GO:0045727">
    <property type="term" value="P:positive regulation of translation"/>
    <property type="evidence" value="ECO:0007669"/>
    <property type="project" value="UniProtKB-UniRule"/>
</dbReference>
<organism evidence="8 9">
    <name type="scientific">Candidatus Berkelbacteria bacterium CG10_big_fil_rev_8_21_14_0_10_41_12</name>
    <dbReference type="NCBI Taxonomy" id="1974513"/>
    <lineage>
        <taxon>Bacteria</taxon>
        <taxon>Candidatus Berkelbacteria</taxon>
    </lineage>
</organism>
<dbReference type="Pfam" id="PF00679">
    <property type="entry name" value="EFG_C"/>
    <property type="match status" value="1"/>
</dbReference>
<name>A0A2M6WWL0_9BACT</name>
<dbReference type="EMBL" id="PEZV01000030">
    <property type="protein sequence ID" value="PIT97177.1"/>
    <property type="molecule type" value="Genomic_DNA"/>
</dbReference>
<dbReference type="CDD" id="cd01890">
    <property type="entry name" value="LepA"/>
    <property type="match status" value="1"/>
</dbReference>
<dbReference type="HAMAP" id="MF_00071">
    <property type="entry name" value="LepA"/>
    <property type="match status" value="1"/>
</dbReference>
<dbReference type="GO" id="GO:0005525">
    <property type="term" value="F:GTP binding"/>
    <property type="evidence" value="ECO:0007669"/>
    <property type="project" value="UniProtKB-UniRule"/>
</dbReference>
<comment type="catalytic activity">
    <reaction evidence="6">
        <text>GTP + H2O = GDP + phosphate + H(+)</text>
        <dbReference type="Rhea" id="RHEA:19669"/>
        <dbReference type="ChEBI" id="CHEBI:15377"/>
        <dbReference type="ChEBI" id="CHEBI:15378"/>
        <dbReference type="ChEBI" id="CHEBI:37565"/>
        <dbReference type="ChEBI" id="CHEBI:43474"/>
        <dbReference type="ChEBI" id="CHEBI:58189"/>
        <dbReference type="EC" id="3.6.5.n1"/>
    </reaction>
</comment>
<dbReference type="InterPro" id="IPR038363">
    <property type="entry name" value="LepA_C_sf"/>
</dbReference>
<feature type="binding site" evidence="6">
    <location>
        <begin position="16"/>
        <end position="21"/>
    </location>
    <ligand>
        <name>GTP</name>
        <dbReference type="ChEBI" id="CHEBI:37565"/>
    </ligand>
</feature>
<keyword evidence="4 6" id="KW-0648">Protein biosynthesis</keyword>
<dbReference type="InterPro" id="IPR035647">
    <property type="entry name" value="EFG_III/V"/>
</dbReference>
<keyword evidence="3 6" id="KW-0378">Hydrolase</keyword>
<feature type="binding site" evidence="6">
    <location>
        <begin position="132"/>
        <end position="135"/>
    </location>
    <ligand>
        <name>GTP</name>
        <dbReference type="ChEBI" id="CHEBI:37565"/>
    </ligand>
</feature>
<evidence type="ECO:0000259" key="7">
    <source>
        <dbReference type="PROSITE" id="PS51722"/>
    </source>
</evidence>
<dbReference type="InterPro" id="IPR006297">
    <property type="entry name" value="EF-4"/>
</dbReference>
<dbReference type="InterPro" id="IPR031157">
    <property type="entry name" value="G_TR_CS"/>
</dbReference>
<dbReference type="InterPro" id="IPR005225">
    <property type="entry name" value="Small_GTP-bd"/>
</dbReference>
<dbReference type="AlphaFoldDB" id="A0A2M6WWL0"/>
<evidence type="ECO:0000256" key="2">
    <source>
        <dbReference type="ARBA" id="ARBA00022741"/>
    </source>
</evidence>
<proteinExistence type="inferred from homology"/>
<dbReference type="SUPFAM" id="SSF50447">
    <property type="entry name" value="Translation proteins"/>
    <property type="match status" value="1"/>
</dbReference>
<dbReference type="PROSITE" id="PS51722">
    <property type="entry name" value="G_TR_2"/>
    <property type="match status" value="1"/>
</dbReference>
<dbReference type="NCBIfam" id="TIGR00231">
    <property type="entry name" value="small_GTP"/>
    <property type="match status" value="1"/>
</dbReference>
<dbReference type="CDD" id="cd03709">
    <property type="entry name" value="lepA_C"/>
    <property type="match status" value="1"/>
</dbReference>
<dbReference type="PANTHER" id="PTHR43512">
    <property type="entry name" value="TRANSLATION FACTOR GUF1-RELATED"/>
    <property type="match status" value="1"/>
</dbReference>
<evidence type="ECO:0000256" key="3">
    <source>
        <dbReference type="ARBA" id="ARBA00022801"/>
    </source>
</evidence>
<dbReference type="InterPro" id="IPR000640">
    <property type="entry name" value="EFG_V-like"/>
</dbReference>
<dbReference type="PRINTS" id="PR00315">
    <property type="entry name" value="ELONGATNFCT"/>
</dbReference>
<dbReference type="FunFam" id="3.30.70.870:FF:000004">
    <property type="entry name" value="Translation factor GUF1, mitochondrial"/>
    <property type="match status" value="1"/>
</dbReference>
<sequence>MDQANIRNFCIIAHIDHGKSTLADRFLELTNALPKRKMHSQILDTMDLEQERGITIKLQPARMNYIVGDDKYELNLIDTPGHVDFSYEVSRSIAAVEGAILLVDATKGVQAQTLANLHIAQKYNLKIIPAVNKIDLAEARPEDVAIEIAEILQIDPDEVQFISAKTGQGVKKLLEKVIKEVPSPSGDSGQSLQALIFDSFFDEFRGIIIFVRIFQGRLKTGEKIKFISQNAVSEAVEVGSIMLGLDKLDEINCGEIGYIVTSLKQISDARVGDTITGLGQNREAKALPGYEEPKPMVFAEFYTSAGEQYNRLREALSKLSLNDSSLYFEPTNSRAFGFGFKIGFLGMLHLEIIKERLEREFSLELVVTTPTVDYKREGEDWSEPWVSLEIITPKQYLGKLLEFVPGRRGEQKDIQHLIDRIVIIYEIPLSEIIIDFYDKIKSLTCGYGSINYHLIGWRKTDLVKLEFIIADEPVDAFNRYVFREFAQRSARKMVERMKEVIPRQNFEVKIQAVLYEGKGMASTGEGRIIASERISPFRKNVTEKLYGGDVTRKRKLLEKQKKGKKKMAQIGKVEVPTDIFVKLLKMSSN</sequence>
<dbReference type="GO" id="GO:0003746">
    <property type="term" value="F:translation elongation factor activity"/>
    <property type="evidence" value="ECO:0007669"/>
    <property type="project" value="UniProtKB-UniRule"/>
</dbReference>
<dbReference type="GO" id="GO:0003924">
    <property type="term" value="F:GTPase activity"/>
    <property type="evidence" value="ECO:0007669"/>
    <property type="project" value="UniProtKB-UniRule"/>
</dbReference>